<dbReference type="EnsemblMetazoa" id="AFAF009854-RA">
    <property type="protein sequence ID" value="AFAF009854-PA"/>
    <property type="gene ID" value="AFAF009854"/>
</dbReference>
<keyword evidence="2" id="KW-0472">Membrane</keyword>
<keyword evidence="2" id="KW-0812">Transmembrane</keyword>
<evidence type="ECO:0000256" key="1">
    <source>
        <dbReference type="SAM" id="MobiDB-lite"/>
    </source>
</evidence>
<keyword evidence="2" id="KW-1133">Transmembrane helix</keyword>
<accession>A0A182QGS3</accession>
<keyword evidence="4" id="KW-1185">Reference proteome</keyword>
<feature type="transmembrane region" description="Helical" evidence="2">
    <location>
        <begin position="37"/>
        <end position="60"/>
    </location>
</feature>
<dbReference type="Proteomes" id="UP000075886">
    <property type="component" value="Unassembled WGS sequence"/>
</dbReference>
<feature type="compositionally biased region" description="Pro residues" evidence="1">
    <location>
        <begin position="139"/>
        <end position="165"/>
    </location>
</feature>
<evidence type="ECO:0000313" key="3">
    <source>
        <dbReference type="EnsemblMetazoa" id="AFAF009854-PA"/>
    </source>
</evidence>
<evidence type="ECO:0000313" key="4">
    <source>
        <dbReference type="Proteomes" id="UP000075886"/>
    </source>
</evidence>
<protein>
    <submittedName>
        <fullName evidence="3">Uncharacterized protein</fullName>
    </submittedName>
</protein>
<feature type="compositionally biased region" description="Low complexity" evidence="1">
    <location>
        <begin position="115"/>
        <end position="124"/>
    </location>
</feature>
<sequence length="165" mass="16784">MTLLPAAGDGTGDGLSCVPGRGVVDFSFRLEGRDVGAGWTVVAVFAFVPCAAPPALPAWLARWFSRKRLAGWYGGADDPPPPPSPFSWGDSFRCGPAAPRSGLSLRGAVGSGYEPGAAPAAPGPEVCDWDDRGLAVTARPPPEGCRGPPPTYPPPPGGGGPTPPR</sequence>
<feature type="region of interest" description="Disordered" evidence="1">
    <location>
        <begin position="72"/>
        <end position="91"/>
    </location>
</feature>
<organism evidence="3 4">
    <name type="scientific">Anopheles farauti</name>
    <dbReference type="NCBI Taxonomy" id="69004"/>
    <lineage>
        <taxon>Eukaryota</taxon>
        <taxon>Metazoa</taxon>
        <taxon>Ecdysozoa</taxon>
        <taxon>Arthropoda</taxon>
        <taxon>Hexapoda</taxon>
        <taxon>Insecta</taxon>
        <taxon>Pterygota</taxon>
        <taxon>Neoptera</taxon>
        <taxon>Endopterygota</taxon>
        <taxon>Diptera</taxon>
        <taxon>Nematocera</taxon>
        <taxon>Culicoidea</taxon>
        <taxon>Culicidae</taxon>
        <taxon>Anophelinae</taxon>
        <taxon>Anopheles</taxon>
    </lineage>
</organism>
<reference evidence="3" key="2">
    <citation type="submission" date="2020-05" db="UniProtKB">
        <authorList>
            <consortium name="EnsemblMetazoa"/>
        </authorList>
    </citation>
    <scope>IDENTIFICATION</scope>
    <source>
        <strain evidence="3">FAR1</strain>
    </source>
</reference>
<reference evidence="4" key="1">
    <citation type="submission" date="2014-01" db="EMBL/GenBank/DDBJ databases">
        <title>The Genome Sequence of Anopheles farauti FAR1 (V2).</title>
        <authorList>
            <consortium name="The Broad Institute Genomics Platform"/>
            <person name="Neafsey D.E."/>
            <person name="Besansky N."/>
            <person name="Howell P."/>
            <person name="Walton C."/>
            <person name="Young S.K."/>
            <person name="Zeng Q."/>
            <person name="Gargeya S."/>
            <person name="Fitzgerald M."/>
            <person name="Haas B."/>
            <person name="Abouelleil A."/>
            <person name="Allen A.W."/>
            <person name="Alvarado L."/>
            <person name="Arachchi H.M."/>
            <person name="Berlin A.M."/>
            <person name="Chapman S.B."/>
            <person name="Gainer-Dewar J."/>
            <person name="Goldberg J."/>
            <person name="Griggs A."/>
            <person name="Gujja S."/>
            <person name="Hansen M."/>
            <person name="Howarth C."/>
            <person name="Imamovic A."/>
            <person name="Ireland A."/>
            <person name="Larimer J."/>
            <person name="McCowan C."/>
            <person name="Murphy C."/>
            <person name="Pearson M."/>
            <person name="Poon T.W."/>
            <person name="Priest M."/>
            <person name="Roberts A."/>
            <person name="Saif S."/>
            <person name="Shea T."/>
            <person name="Sisk P."/>
            <person name="Sykes S."/>
            <person name="Wortman J."/>
            <person name="Nusbaum C."/>
            <person name="Birren B."/>
        </authorList>
    </citation>
    <scope>NUCLEOTIDE SEQUENCE [LARGE SCALE GENOMIC DNA]</scope>
    <source>
        <strain evidence="4">FAR1</strain>
    </source>
</reference>
<feature type="region of interest" description="Disordered" evidence="1">
    <location>
        <begin position="106"/>
        <end position="165"/>
    </location>
</feature>
<name>A0A182QGS3_9DIPT</name>
<dbReference type="AlphaFoldDB" id="A0A182QGS3"/>
<dbReference type="EMBL" id="AXCN02000266">
    <property type="status" value="NOT_ANNOTATED_CDS"/>
    <property type="molecule type" value="Genomic_DNA"/>
</dbReference>
<dbReference type="VEuPathDB" id="VectorBase:AFAF009854"/>
<proteinExistence type="predicted"/>
<evidence type="ECO:0000256" key="2">
    <source>
        <dbReference type="SAM" id="Phobius"/>
    </source>
</evidence>